<organism evidence="3 4">
    <name type="scientific">Roseivivax isoporae LMG 25204</name>
    <dbReference type="NCBI Taxonomy" id="1449351"/>
    <lineage>
        <taxon>Bacteria</taxon>
        <taxon>Pseudomonadati</taxon>
        <taxon>Pseudomonadota</taxon>
        <taxon>Alphaproteobacteria</taxon>
        <taxon>Rhodobacterales</taxon>
        <taxon>Roseobacteraceae</taxon>
        <taxon>Roseivivax</taxon>
    </lineage>
</organism>
<accession>X7F3J0</accession>
<gene>
    <name evidence="3" type="ORF">RISW2_20835</name>
</gene>
<dbReference type="Proteomes" id="UP000023430">
    <property type="component" value="Unassembled WGS sequence"/>
</dbReference>
<dbReference type="SUPFAM" id="SSF82171">
    <property type="entry name" value="DPP6 N-terminal domain-like"/>
    <property type="match status" value="1"/>
</dbReference>
<dbReference type="PATRIC" id="fig|1449351.3.peg.4437"/>
<sequence>MNTFPWADLPDHQPFPLRFALSADGDTATFLLRLAAGANTQLFSYDFAADSFTQLAPAFPAAPVFLGPIFSFVSDDASRIGIVTDEALVAADVDGADDLYVVRDGGGYTLVQPDGVPRNVDMTLAAFSGDGESAVLTDRRGDVLALVSTTGGAQVDLDAELRAAGFDPSAGNSRPTAAISDDGGRVALGLFQQQVIYDRASDTVLDLNDIAPGFELGEGTQKVLSGDGRYLFFYTNNSFSDRPAGLVRIGIDDGSVDYVYEGNDGQEPFSVSDDGRYVAFATTEPDLVPDDPGDDAFPREPDVFVRDMMTGALTRIAPDPADGELASRFNTAYPVISGDGTKLMVNAILTDVLDFNSPDYGGTYWVDGYGTWLPAIEGDDGANRLVGTEADDVLRGFGGNDTLVGNGGEDTLEGGDGTDILIGGGGNDVLRGGATEADRRDVIYGGAGNDFVDGGYGNDELRGDAGNDTLEGGFGADTVIGGDGNDVLTGSAFSDLLFGGDGMDFVNGGFGSDRVNGGAGADRFLHVGVAGHGSDWIQDFSDAEGDTLVWGGGAASRSQFQVNVATTPGAGDAGIEEAFVIYRPTGQILWALVDGVGEDSLMLQIGGASYDLLA</sequence>
<dbReference type="EMBL" id="JAME01000067">
    <property type="protein sequence ID" value="ETX26661.1"/>
    <property type="molecule type" value="Genomic_DNA"/>
</dbReference>
<evidence type="ECO:0000256" key="1">
    <source>
        <dbReference type="ARBA" id="ARBA00004613"/>
    </source>
</evidence>
<dbReference type="GO" id="GO:0005509">
    <property type="term" value="F:calcium ion binding"/>
    <property type="evidence" value="ECO:0007669"/>
    <property type="project" value="InterPro"/>
</dbReference>
<dbReference type="PANTHER" id="PTHR38340:SF1">
    <property type="entry name" value="S-LAYER PROTEIN"/>
    <property type="match status" value="1"/>
</dbReference>
<dbReference type="Gene3D" id="2.150.10.10">
    <property type="entry name" value="Serralysin-like metalloprotease, C-terminal"/>
    <property type="match status" value="3"/>
</dbReference>
<dbReference type="eggNOG" id="COG2931">
    <property type="taxonomic scope" value="Bacteria"/>
</dbReference>
<dbReference type="GO" id="GO:0005576">
    <property type="term" value="C:extracellular region"/>
    <property type="evidence" value="ECO:0007669"/>
    <property type="project" value="UniProtKB-SubCell"/>
</dbReference>
<dbReference type="Pfam" id="PF00353">
    <property type="entry name" value="HemolysinCabind"/>
    <property type="match status" value="3"/>
</dbReference>
<evidence type="ECO:0000313" key="3">
    <source>
        <dbReference type="EMBL" id="ETX26661.1"/>
    </source>
</evidence>
<dbReference type="STRING" id="1449351.RISW2_20835"/>
<dbReference type="PANTHER" id="PTHR38340">
    <property type="entry name" value="S-LAYER PROTEIN"/>
    <property type="match status" value="1"/>
</dbReference>
<evidence type="ECO:0000256" key="2">
    <source>
        <dbReference type="ARBA" id="ARBA00022525"/>
    </source>
</evidence>
<dbReference type="InterPro" id="IPR011049">
    <property type="entry name" value="Serralysin-like_metalloprot_C"/>
</dbReference>
<dbReference type="InterPro" id="IPR018511">
    <property type="entry name" value="Hemolysin-typ_Ca-bd_CS"/>
</dbReference>
<dbReference type="AlphaFoldDB" id="X7F3J0"/>
<protein>
    <recommendedName>
        <fullName evidence="5">Calcium-binding protein</fullName>
    </recommendedName>
</protein>
<dbReference type="PROSITE" id="PS00330">
    <property type="entry name" value="HEMOLYSIN_CALCIUM"/>
    <property type="match status" value="3"/>
</dbReference>
<keyword evidence="4" id="KW-1185">Reference proteome</keyword>
<dbReference type="PRINTS" id="PR00313">
    <property type="entry name" value="CABNDNGRPT"/>
</dbReference>
<proteinExistence type="predicted"/>
<dbReference type="SUPFAM" id="SSF51120">
    <property type="entry name" value="beta-Roll"/>
    <property type="match status" value="2"/>
</dbReference>
<reference evidence="3 4" key="1">
    <citation type="submission" date="2014-01" db="EMBL/GenBank/DDBJ databases">
        <title>Roseivivax isoporae LMG 25204 Genome Sequencing.</title>
        <authorList>
            <person name="Lai Q."/>
            <person name="Li G."/>
            <person name="Shao Z."/>
        </authorList>
    </citation>
    <scope>NUCLEOTIDE SEQUENCE [LARGE SCALE GENOMIC DNA]</scope>
    <source>
        <strain evidence="3 4">LMG 25204</strain>
    </source>
</reference>
<name>X7F3J0_9RHOB</name>
<comment type="subcellular location">
    <subcellularLocation>
        <location evidence="1">Secreted</location>
    </subcellularLocation>
</comment>
<evidence type="ECO:0000313" key="4">
    <source>
        <dbReference type="Proteomes" id="UP000023430"/>
    </source>
</evidence>
<evidence type="ECO:0008006" key="5">
    <source>
        <dbReference type="Google" id="ProtNLM"/>
    </source>
</evidence>
<dbReference type="InterPro" id="IPR050557">
    <property type="entry name" value="RTX_toxin/Mannuronan_C5-epim"/>
</dbReference>
<comment type="caution">
    <text evidence="3">The sequence shown here is derived from an EMBL/GenBank/DDBJ whole genome shotgun (WGS) entry which is preliminary data.</text>
</comment>
<keyword evidence="2" id="KW-0964">Secreted</keyword>
<dbReference type="InterPro" id="IPR001343">
    <property type="entry name" value="Hemolysn_Ca-bd"/>
</dbReference>